<keyword evidence="2" id="KW-1185">Reference proteome</keyword>
<name>A0ABD1YUM9_9MARC</name>
<dbReference type="EMBL" id="JBHFFA010000003">
    <property type="protein sequence ID" value="KAL2633067.1"/>
    <property type="molecule type" value="Genomic_DNA"/>
</dbReference>
<dbReference type="AlphaFoldDB" id="A0ABD1YUM9"/>
<accession>A0ABD1YUM9</accession>
<dbReference type="Proteomes" id="UP001605036">
    <property type="component" value="Unassembled WGS sequence"/>
</dbReference>
<organism evidence="1 2">
    <name type="scientific">Riccia fluitans</name>
    <dbReference type="NCBI Taxonomy" id="41844"/>
    <lineage>
        <taxon>Eukaryota</taxon>
        <taxon>Viridiplantae</taxon>
        <taxon>Streptophyta</taxon>
        <taxon>Embryophyta</taxon>
        <taxon>Marchantiophyta</taxon>
        <taxon>Marchantiopsida</taxon>
        <taxon>Marchantiidae</taxon>
        <taxon>Marchantiales</taxon>
        <taxon>Ricciaceae</taxon>
        <taxon>Riccia</taxon>
    </lineage>
</organism>
<evidence type="ECO:0000313" key="2">
    <source>
        <dbReference type="Proteomes" id="UP001605036"/>
    </source>
</evidence>
<gene>
    <name evidence="1" type="ORF">R1flu_004546</name>
</gene>
<protein>
    <recommendedName>
        <fullName evidence="3">Secreted protein</fullName>
    </recommendedName>
</protein>
<proteinExistence type="predicted"/>
<sequence>MIVIAWIIYCIQFVDFVSLIWRERTGRQSSLWASAPTSELFLAISISGETGVSSNLFVSCSALRSCCQWVFELFLLKLPSTSTCACSKETSFGVVWGLLWNWRHLIFEFLHETSCEERCSWFPTVGLTSRAEGSVLVPHRNARQGASNCL</sequence>
<reference evidence="1 2" key="1">
    <citation type="submission" date="2024-09" db="EMBL/GenBank/DDBJ databases">
        <title>Chromosome-scale assembly of Riccia fluitans.</title>
        <authorList>
            <person name="Paukszto L."/>
            <person name="Sawicki J."/>
            <person name="Karawczyk K."/>
            <person name="Piernik-Szablinska J."/>
            <person name="Szczecinska M."/>
            <person name="Mazdziarz M."/>
        </authorList>
    </citation>
    <scope>NUCLEOTIDE SEQUENCE [LARGE SCALE GENOMIC DNA]</scope>
    <source>
        <strain evidence="1">Rf_01</strain>
        <tissue evidence="1">Aerial parts of the thallus</tissue>
    </source>
</reference>
<comment type="caution">
    <text evidence="1">The sequence shown here is derived from an EMBL/GenBank/DDBJ whole genome shotgun (WGS) entry which is preliminary data.</text>
</comment>
<evidence type="ECO:0008006" key="3">
    <source>
        <dbReference type="Google" id="ProtNLM"/>
    </source>
</evidence>
<evidence type="ECO:0000313" key="1">
    <source>
        <dbReference type="EMBL" id="KAL2633067.1"/>
    </source>
</evidence>